<evidence type="ECO:0000256" key="4">
    <source>
        <dbReference type="ARBA" id="ARBA00023136"/>
    </source>
</evidence>
<evidence type="ECO:0000313" key="7">
    <source>
        <dbReference type="Proteomes" id="UP000233730"/>
    </source>
</evidence>
<feature type="transmembrane region" description="Helical" evidence="5">
    <location>
        <begin position="365"/>
        <end position="386"/>
    </location>
</feature>
<dbReference type="PANTHER" id="PTHR43424:SF1">
    <property type="entry name" value="LOCUS PUTATIVE PROTEIN 1-RELATED"/>
    <property type="match status" value="1"/>
</dbReference>
<dbReference type="GO" id="GO:0016020">
    <property type="term" value="C:membrane"/>
    <property type="evidence" value="ECO:0007669"/>
    <property type="project" value="UniProtKB-SubCell"/>
</dbReference>
<evidence type="ECO:0000313" key="6">
    <source>
        <dbReference type="EMBL" id="PKU88395.1"/>
    </source>
</evidence>
<feature type="transmembrane region" description="Helical" evidence="5">
    <location>
        <begin position="53"/>
        <end position="74"/>
    </location>
</feature>
<feature type="transmembrane region" description="Helical" evidence="5">
    <location>
        <begin position="238"/>
        <end position="255"/>
    </location>
</feature>
<feature type="transmembrane region" description="Helical" evidence="5">
    <location>
        <begin position="123"/>
        <end position="144"/>
    </location>
</feature>
<gene>
    <name evidence="6" type="ORF">CQR46_1688</name>
</gene>
<feature type="transmembrane region" description="Helical" evidence="5">
    <location>
        <begin position="335"/>
        <end position="353"/>
    </location>
</feature>
<feature type="transmembrane region" description="Helical" evidence="5">
    <location>
        <begin position="151"/>
        <end position="173"/>
    </location>
</feature>
<feature type="transmembrane region" description="Helical" evidence="5">
    <location>
        <begin position="179"/>
        <end position="199"/>
    </location>
</feature>
<proteinExistence type="predicted"/>
<dbReference type="InterPro" id="IPR052556">
    <property type="entry name" value="PolySynth_Transporter"/>
</dbReference>
<evidence type="ECO:0000256" key="1">
    <source>
        <dbReference type="ARBA" id="ARBA00004141"/>
    </source>
</evidence>
<evidence type="ECO:0000256" key="3">
    <source>
        <dbReference type="ARBA" id="ARBA00022989"/>
    </source>
</evidence>
<keyword evidence="4 5" id="KW-0472">Membrane</keyword>
<dbReference type="AlphaFoldDB" id="A0A2N3QE45"/>
<name>A0A2N3QE45_9BIFI</name>
<dbReference type="CDD" id="cd13128">
    <property type="entry name" value="MATE_Wzx_like"/>
    <property type="match status" value="1"/>
</dbReference>
<dbReference type="Proteomes" id="UP000233730">
    <property type="component" value="Unassembled WGS sequence"/>
</dbReference>
<protein>
    <submittedName>
        <fullName evidence="6">Flippase</fullName>
    </submittedName>
</protein>
<feature type="transmembrane region" description="Helical" evidence="5">
    <location>
        <begin position="424"/>
        <end position="442"/>
    </location>
</feature>
<keyword evidence="2 5" id="KW-0812">Transmembrane</keyword>
<comment type="caution">
    <text evidence="6">The sequence shown here is derived from an EMBL/GenBank/DDBJ whole genome shotgun (WGS) entry which is preliminary data.</text>
</comment>
<dbReference type="PANTHER" id="PTHR43424">
    <property type="entry name" value="LOCUS PUTATIVE PROTEIN 1-RELATED"/>
    <property type="match status" value="1"/>
</dbReference>
<feature type="transmembrane region" description="Helical" evidence="5">
    <location>
        <begin position="302"/>
        <end position="323"/>
    </location>
</feature>
<feature type="transmembrane region" description="Helical" evidence="5">
    <location>
        <begin position="392"/>
        <end position="412"/>
    </location>
</feature>
<sequence length="489" mass="54422">MAKFMQQKKPVIRSVKYNVVMNVILTTSSFLFPLVTVPYVSRVLGPDGMGLVAWAQTFISYFALVALLGINNYGIRECAKVRDDLRALSQTTKELMTFLLISTTIVYVIYCILVFLIPRTRDHLVLMAIFSVGIWFTSCGVEWFYQAIEQYGYITIRNIILKVVGLVLMFLLIHNTNDYLGYGIVVVVGSYTSNIFNIIRLRKYVDFKQCGKLDLRRHIKPMISFAVSNISSGMYGQIDMLLIGFWGSGLIVGLYQFVVKIKMICITAITSVGSVMLPRISYFEANGGHDSTTKLVGKNINFLFISSLAIIAALAICGEPIILLLGGPQYLDSRLALILIAPVLLFASANTVLSQYMVATGREKAYAAVNFTGLLLGIMYGVVLIPSMGLNGAALGASLCEFTILIIRVIVLRKSIREILRDTDVFKILAGFMMAFGITTWVKHCVESLLPVLQLGICALVFLVVYFGILLILKEEFIQSLYVNRKIKI</sequence>
<dbReference type="InterPro" id="IPR002797">
    <property type="entry name" value="Polysacc_synth"/>
</dbReference>
<feature type="transmembrane region" description="Helical" evidence="5">
    <location>
        <begin position="95"/>
        <end position="117"/>
    </location>
</feature>
<feature type="transmembrane region" description="Helical" evidence="5">
    <location>
        <begin position="448"/>
        <end position="473"/>
    </location>
</feature>
<keyword evidence="3 5" id="KW-1133">Transmembrane helix</keyword>
<evidence type="ECO:0000256" key="5">
    <source>
        <dbReference type="SAM" id="Phobius"/>
    </source>
</evidence>
<accession>A0A2N3QE45</accession>
<dbReference type="Pfam" id="PF01943">
    <property type="entry name" value="Polysacc_synt"/>
    <property type="match status" value="1"/>
</dbReference>
<evidence type="ECO:0000256" key="2">
    <source>
        <dbReference type="ARBA" id="ARBA00022692"/>
    </source>
</evidence>
<dbReference type="RefSeq" id="WP_101430399.1">
    <property type="nucleotide sequence ID" value="NZ_PCGZ01000014.1"/>
</dbReference>
<organism evidence="6 7">
    <name type="scientific">Bifidobacterium pseudolongum subsp. globosum</name>
    <dbReference type="NCBI Taxonomy" id="1690"/>
    <lineage>
        <taxon>Bacteria</taxon>
        <taxon>Bacillati</taxon>
        <taxon>Actinomycetota</taxon>
        <taxon>Actinomycetes</taxon>
        <taxon>Bifidobacteriales</taxon>
        <taxon>Bifidobacteriaceae</taxon>
        <taxon>Bifidobacterium</taxon>
    </lineage>
</organism>
<reference evidence="6 7" key="1">
    <citation type="submission" date="2017-10" db="EMBL/GenBank/DDBJ databases">
        <title>Bifidobacterium genomics.</title>
        <authorList>
            <person name="Lugli G.A."/>
            <person name="Milani C."/>
            <person name="Mancabelli L."/>
        </authorList>
    </citation>
    <scope>NUCLEOTIDE SEQUENCE [LARGE SCALE GENOMIC DNA]</scope>
    <source>
        <strain evidence="6 7">1524B</strain>
    </source>
</reference>
<comment type="subcellular location">
    <subcellularLocation>
        <location evidence="1">Membrane</location>
        <topology evidence="1">Multi-pass membrane protein</topology>
    </subcellularLocation>
</comment>
<dbReference type="EMBL" id="PCGZ01000014">
    <property type="protein sequence ID" value="PKU88395.1"/>
    <property type="molecule type" value="Genomic_DNA"/>
</dbReference>
<feature type="transmembrane region" description="Helical" evidence="5">
    <location>
        <begin position="20"/>
        <end position="41"/>
    </location>
</feature>